<dbReference type="EMBL" id="PDLN01000001">
    <property type="protein sequence ID" value="RDW94312.1"/>
    <property type="molecule type" value="Genomic_DNA"/>
</dbReference>
<reference evidence="2 3" key="1">
    <citation type="journal article" date="2018" name="IMA Fungus">
        <title>IMA Genome-F 9: Draft genome sequence of Annulohypoxylon stygium, Aspergillus mulundensis, Berkeleyomyces basicola (syn. Thielaviopsis basicola), Ceratocystis smalleyi, two Cercospora beticola strains, Coleophoma cylindrospora, Fusarium fracticaudum, Phialophora cf. hyalina, and Morchella septimelata.</title>
        <authorList>
            <person name="Wingfield B.D."/>
            <person name="Bills G.F."/>
            <person name="Dong Y."/>
            <person name="Huang W."/>
            <person name="Nel W.J."/>
            <person name="Swalarsk-Parry B.S."/>
            <person name="Vaghefi N."/>
            <person name="Wilken P.M."/>
            <person name="An Z."/>
            <person name="de Beer Z.W."/>
            <person name="De Vos L."/>
            <person name="Chen L."/>
            <person name="Duong T.A."/>
            <person name="Gao Y."/>
            <person name="Hammerbacher A."/>
            <person name="Kikkert J.R."/>
            <person name="Li Y."/>
            <person name="Li H."/>
            <person name="Li K."/>
            <person name="Li Q."/>
            <person name="Liu X."/>
            <person name="Ma X."/>
            <person name="Naidoo K."/>
            <person name="Pethybridge S.J."/>
            <person name="Sun J."/>
            <person name="Steenkamp E.T."/>
            <person name="van der Nest M.A."/>
            <person name="van Wyk S."/>
            <person name="Wingfield M.J."/>
            <person name="Xiong C."/>
            <person name="Yue Q."/>
            <person name="Zhang X."/>
        </authorList>
    </citation>
    <scope>NUCLEOTIDE SEQUENCE [LARGE SCALE GENOMIC DNA]</scope>
    <source>
        <strain evidence="2 3">BP5796</strain>
    </source>
</reference>
<keyword evidence="3" id="KW-1185">Reference proteome</keyword>
<name>A0A3D8T6U4_9HELO</name>
<evidence type="ECO:0000313" key="2">
    <source>
        <dbReference type="EMBL" id="RDW94312.1"/>
    </source>
</evidence>
<dbReference type="AlphaFoldDB" id="A0A3D8T6U4"/>
<comment type="caution">
    <text evidence="2">The sequence shown here is derived from an EMBL/GenBank/DDBJ whole genome shotgun (WGS) entry which is preliminary data.</text>
</comment>
<evidence type="ECO:0000313" key="3">
    <source>
        <dbReference type="Proteomes" id="UP000256328"/>
    </source>
</evidence>
<sequence length="147" mass="15725">MRDWGAGQLARSSIELCQGPQSGLARGDSAEAVNTGKLRVAATMPPLAIRGPQAAPAPASPRGEINVRWHRPNPATAEAMGATATASSQSVWGGRGEEPTAGQSRPEKSALLKWCVLSLTPRLENKKLLNLKPGQLQAQLQMRWLQR</sequence>
<feature type="region of interest" description="Disordered" evidence="1">
    <location>
        <begin position="79"/>
        <end position="107"/>
    </location>
</feature>
<accession>A0A3D8T6U4</accession>
<dbReference type="Proteomes" id="UP000256328">
    <property type="component" value="Unassembled WGS sequence"/>
</dbReference>
<evidence type="ECO:0000256" key="1">
    <source>
        <dbReference type="SAM" id="MobiDB-lite"/>
    </source>
</evidence>
<protein>
    <submittedName>
        <fullName evidence="2">Uncharacterized protein</fullName>
    </submittedName>
</protein>
<gene>
    <name evidence="2" type="ORF">BP5796_00075</name>
</gene>
<proteinExistence type="predicted"/>
<organism evidence="2 3">
    <name type="scientific">Coleophoma crateriformis</name>
    <dbReference type="NCBI Taxonomy" id="565419"/>
    <lineage>
        <taxon>Eukaryota</taxon>
        <taxon>Fungi</taxon>
        <taxon>Dikarya</taxon>
        <taxon>Ascomycota</taxon>
        <taxon>Pezizomycotina</taxon>
        <taxon>Leotiomycetes</taxon>
        <taxon>Helotiales</taxon>
        <taxon>Dermateaceae</taxon>
        <taxon>Coleophoma</taxon>
    </lineage>
</organism>